<accession>A0A319BBD6</accession>
<gene>
    <name evidence="2" type="ORF">BO88DRAFT_44421</name>
</gene>
<evidence type="ECO:0000313" key="3">
    <source>
        <dbReference type="Proteomes" id="UP000248405"/>
    </source>
</evidence>
<keyword evidence="1" id="KW-1133">Transmembrane helix</keyword>
<keyword evidence="1" id="KW-0472">Membrane</keyword>
<organism evidence="2 3">
    <name type="scientific">Aspergillus vadensis (strain CBS 113365 / IMI 142717 / IBT 24658)</name>
    <dbReference type="NCBI Taxonomy" id="1448311"/>
    <lineage>
        <taxon>Eukaryota</taxon>
        <taxon>Fungi</taxon>
        <taxon>Dikarya</taxon>
        <taxon>Ascomycota</taxon>
        <taxon>Pezizomycotina</taxon>
        <taxon>Eurotiomycetes</taxon>
        <taxon>Eurotiomycetidae</taxon>
        <taxon>Eurotiales</taxon>
        <taxon>Aspergillaceae</taxon>
        <taxon>Aspergillus</taxon>
        <taxon>Aspergillus subgen. Circumdati</taxon>
    </lineage>
</organism>
<keyword evidence="3" id="KW-1185">Reference proteome</keyword>
<reference evidence="2" key="1">
    <citation type="submission" date="2016-12" db="EMBL/GenBank/DDBJ databases">
        <title>The genomes of Aspergillus section Nigri reveals drivers in fungal speciation.</title>
        <authorList>
            <consortium name="DOE Joint Genome Institute"/>
            <person name="Vesth T.C."/>
            <person name="Nybo J."/>
            <person name="Theobald S."/>
            <person name="Brandl J."/>
            <person name="Frisvad J.C."/>
            <person name="Nielsen K.F."/>
            <person name="Lyhne E.K."/>
            <person name="Kogle M.E."/>
            <person name="Kuo A."/>
            <person name="Riley R."/>
            <person name="Clum A."/>
            <person name="Nolan M."/>
            <person name="Lipzen A."/>
            <person name="Salamov A."/>
            <person name="Henrissat B."/>
            <person name="Wiebenga A."/>
            <person name="De Vries R.P."/>
            <person name="Grigoriev I.V."/>
            <person name="Mortensen U.H."/>
            <person name="Andersen M.R."/>
            <person name="Baker S.E."/>
        </authorList>
    </citation>
    <scope>NUCLEOTIDE SEQUENCE [LARGE SCALE GENOMIC DNA]</scope>
    <source>
        <strain evidence="2">CBS 113365</strain>
    </source>
</reference>
<keyword evidence="1" id="KW-0812">Transmembrane</keyword>
<dbReference type="Proteomes" id="UP000248405">
    <property type="component" value="Unassembled WGS sequence"/>
</dbReference>
<name>A0A319BBD6_ASPVC</name>
<dbReference type="GeneID" id="37214679"/>
<feature type="transmembrane region" description="Helical" evidence="1">
    <location>
        <begin position="7"/>
        <end position="29"/>
    </location>
</feature>
<dbReference type="RefSeq" id="XP_025563018.1">
    <property type="nucleotide sequence ID" value="XM_025710087.1"/>
</dbReference>
<dbReference type="AlphaFoldDB" id="A0A319BBD6"/>
<evidence type="ECO:0000256" key="1">
    <source>
        <dbReference type="SAM" id="Phobius"/>
    </source>
</evidence>
<sequence length="147" mass="16573">MYCMHNVCSLLAHPPFFLPFPFLFFPFLHFPSPSVFLHFTSSLFFSSSGHYCRLLLDSMDGCLGMTVFDLRRTKSIYWELCCPPQAVVAPCTCLSFKFFPPPSTPIAQLRRADTQVAIPGEDSTVLSLHPVRWLSSVAENSCLSPFL</sequence>
<dbReference type="EMBL" id="KZ821624">
    <property type="protein sequence ID" value="PYH69224.1"/>
    <property type="molecule type" value="Genomic_DNA"/>
</dbReference>
<evidence type="ECO:0000313" key="2">
    <source>
        <dbReference type="EMBL" id="PYH69224.1"/>
    </source>
</evidence>
<proteinExistence type="predicted"/>
<protein>
    <submittedName>
        <fullName evidence="2">Uncharacterized protein</fullName>
    </submittedName>
</protein>